<sequence>MSEIGNRIQAFVKLGEFLSLFSQNTNENISNFNNSDDFISGFKHQIKLAEENNGWFTNENLDFAFHQWSVALKENNLKKWLSNYNLNTVNPKTVAVIMAGNIPMVGFHDFICVLITGHSIIVKLSSNDKYLLPYLAKYLEYIEPSFKGKIKFTEEKLEKYDAVIATGSDNTSRYFEYYFKNKPSIIRKNRNSVAVLSGEETKEQLELLGEDIFRYYGLGCRNVSKIFVPLNYNFDNFFDAIYKFNNIINEKKYTNNYDYNKAVYLMSLFNVLENGFLMLKEDQNYASPIATVFYEYYTDAESLKNKFNTEKDKIQCIVSNGFDEEEIKFGQTQKPELWDYADGVDTIRFLLEV</sequence>
<dbReference type="GO" id="GO:0003995">
    <property type="term" value="F:acyl-CoA dehydrogenase activity"/>
    <property type="evidence" value="ECO:0007669"/>
    <property type="project" value="InterPro"/>
</dbReference>
<dbReference type="KEGG" id="fbm:MQE35_16870"/>
<name>A0A9E7CT36_9FLAO</name>
<accession>A0A9E7CT36</accession>
<protein>
    <submittedName>
        <fullName evidence="2">Acyl-CoA reductase</fullName>
    </submittedName>
</protein>
<evidence type="ECO:0000313" key="3">
    <source>
        <dbReference type="Proteomes" id="UP000831290"/>
    </source>
</evidence>
<dbReference type="RefSeq" id="WP_255842824.1">
    <property type="nucleotide sequence ID" value="NZ_CP094358.1"/>
</dbReference>
<dbReference type="AlphaFoldDB" id="A0A9E7CT36"/>
<dbReference type="EMBL" id="CP094358">
    <property type="protein sequence ID" value="UOB17396.1"/>
    <property type="molecule type" value="Genomic_DNA"/>
</dbReference>
<organism evidence="2 3">
    <name type="scientific">Abyssalbus ytuae</name>
    <dbReference type="NCBI Taxonomy" id="2926907"/>
    <lineage>
        <taxon>Bacteria</taxon>
        <taxon>Pseudomonadati</taxon>
        <taxon>Bacteroidota</taxon>
        <taxon>Flavobacteriia</taxon>
        <taxon>Flavobacteriales</taxon>
        <taxon>Flavobacteriaceae</taxon>
        <taxon>Abyssalbus</taxon>
    </lineage>
</organism>
<reference evidence="2" key="1">
    <citation type="submission" date="2022-03" db="EMBL/GenBank/DDBJ databases">
        <title>Description of Abyssus ytuae gen. nov., sp. nov., a novel member of the family Flavobacteriaceae isolated from the sediment of Mariana Trench.</title>
        <authorList>
            <person name="Zhang J."/>
            <person name="Xu X."/>
        </authorList>
    </citation>
    <scope>NUCLEOTIDE SEQUENCE</scope>
    <source>
        <strain evidence="2">MT3330</strain>
    </source>
</reference>
<dbReference type="InterPro" id="IPR016161">
    <property type="entry name" value="Ald_DH/histidinol_DH"/>
</dbReference>
<evidence type="ECO:0000256" key="1">
    <source>
        <dbReference type="ARBA" id="ARBA00022857"/>
    </source>
</evidence>
<keyword evidence="3" id="KW-1185">Reference proteome</keyword>
<proteinExistence type="predicted"/>
<dbReference type="SUPFAM" id="SSF53720">
    <property type="entry name" value="ALDH-like"/>
    <property type="match status" value="1"/>
</dbReference>
<evidence type="ECO:0000313" key="2">
    <source>
        <dbReference type="EMBL" id="UOB17396.1"/>
    </source>
</evidence>
<dbReference type="Pfam" id="PF05893">
    <property type="entry name" value="LuxC"/>
    <property type="match status" value="1"/>
</dbReference>
<dbReference type="GO" id="GO:0008218">
    <property type="term" value="P:bioluminescence"/>
    <property type="evidence" value="ECO:0007669"/>
    <property type="project" value="InterPro"/>
</dbReference>
<keyword evidence="1" id="KW-0521">NADP</keyword>
<dbReference type="Proteomes" id="UP000831290">
    <property type="component" value="Chromosome"/>
</dbReference>
<gene>
    <name evidence="2" type="ORF">MQE35_16870</name>
</gene>
<dbReference type="InterPro" id="IPR008670">
    <property type="entry name" value="CoA_reduct_LuxC"/>
</dbReference>